<dbReference type="GO" id="GO:0030970">
    <property type="term" value="P:retrograde protein transport, ER to cytosol"/>
    <property type="evidence" value="ECO:0007669"/>
    <property type="project" value="TreeGrafter"/>
</dbReference>
<reference evidence="13" key="1">
    <citation type="submission" date="2025-08" db="UniProtKB">
        <authorList>
            <consortium name="RefSeq"/>
        </authorList>
    </citation>
    <scope>IDENTIFICATION</scope>
    <source>
        <tissue evidence="13">Silk gland</tissue>
    </source>
</reference>
<dbReference type="GO" id="GO:0030968">
    <property type="term" value="P:endoplasmic reticulum unfolded protein response"/>
    <property type="evidence" value="ECO:0007669"/>
    <property type="project" value="TreeGrafter"/>
</dbReference>
<keyword evidence="6" id="KW-0256">Endoplasmic reticulum</keyword>
<feature type="compositionally biased region" description="Basic and acidic residues" evidence="10">
    <location>
        <begin position="101"/>
        <end position="114"/>
    </location>
</feature>
<dbReference type="GO" id="GO:0036502">
    <property type="term" value="C:Derlin-1-VIMP complex"/>
    <property type="evidence" value="ECO:0007669"/>
    <property type="project" value="TreeGrafter"/>
</dbReference>
<evidence type="ECO:0000313" key="12">
    <source>
        <dbReference type="Proteomes" id="UP000504629"/>
    </source>
</evidence>
<dbReference type="KEGG" id="bman:114244161"/>
<evidence type="ECO:0000313" key="13">
    <source>
        <dbReference type="RefSeq" id="XP_028031683.1"/>
    </source>
</evidence>
<evidence type="ECO:0000256" key="4">
    <source>
        <dbReference type="ARBA" id="ARBA00022490"/>
    </source>
</evidence>
<dbReference type="Gene3D" id="6.10.250.2950">
    <property type="match status" value="1"/>
</dbReference>
<dbReference type="PANTHER" id="PTHR28621">
    <property type="entry name" value="SELENOPROTEIN S"/>
    <property type="match status" value="1"/>
</dbReference>
<evidence type="ECO:0000256" key="3">
    <source>
        <dbReference type="ARBA" id="ARBA00011034"/>
    </source>
</evidence>
<dbReference type="AlphaFoldDB" id="A0A6J2JQX3"/>
<keyword evidence="9 11" id="KW-0472">Membrane</keyword>
<evidence type="ECO:0000256" key="7">
    <source>
        <dbReference type="ARBA" id="ARBA00022933"/>
    </source>
</evidence>
<accession>A0A6J2JQX3</accession>
<dbReference type="GO" id="GO:0036513">
    <property type="term" value="C:Derlin-1 retrotranslocation complex"/>
    <property type="evidence" value="ECO:0007669"/>
    <property type="project" value="TreeGrafter"/>
</dbReference>
<dbReference type="Pfam" id="PF06936">
    <property type="entry name" value="Selenoprotein_S"/>
    <property type="match status" value="1"/>
</dbReference>
<evidence type="ECO:0000256" key="2">
    <source>
        <dbReference type="ARBA" id="ARBA00004496"/>
    </source>
</evidence>
<evidence type="ECO:0000256" key="6">
    <source>
        <dbReference type="ARBA" id="ARBA00022824"/>
    </source>
</evidence>
<evidence type="ECO:0000256" key="9">
    <source>
        <dbReference type="ARBA" id="ARBA00023136"/>
    </source>
</evidence>
<evidence type="ECO:0000256" key="5">
    <source>
        <dbReference type="ARBA" id="ARBA00022692"/>
    </source>
</evidence>
<sequence length="164" mass="18230">MASLVPEEEEMGILEQYAKYNPVTFLFEFLAAYGWYVVGAIGLAVLVYKKLKPAFDKYNLIQQDAGHHKDPDRELSRMEAIQRAREKQQQLLEQASQRALEAQKEREERKRAERAEALEKYGAAVTGRKLGGSDDGYLPLSGGASASTYRPPKKSKCSGGGCGK</sequence>
<evidence type="ECO:0000256" key="11">
    <source>
        <dbReference type="SAM" id="Phobius"/>
    </source>
</evidence>
<evidence type="ECO:0000256" key="1">
    <source>
        <dbReference type="ARBA" id="ARBA00004389"/>
    </source>
</evidence>
<keyword evidence="7" id="KW-0712">Selenocysteine</keyword>
<evidence type="ECO:0000256" key="8">
    <source>
        <dbReference type="ARBA" id="ARBA00022989"/>
    </source>
</evidence>
<dbReference type="RefSeq" id="XP_028031683.1">
    <property type="nucleotide sequence ID" value="XM_028175882.1"/>
</dbReference>
<name>A0A6J2JQX3_BOMMA</name>
<dbReference type="OrthoDB" id="75792at2759"/>
<comment type="similarity">
    <text evidence="3">Belongs to the selenoprotein S family.</text>
</comment>
<dbReference type="InterPro" id="IPR009703">
    <property type="entry name" value="Selenoprotein_S"/>
</dbReference>
<protein>
    <submittedName>
        <fullName evidence="13">Selenoprotein S-like</fullName>
    </submittedName>
</protein>
<dbReference type="GeneID" id="114244161"/>
<comment type="subcellular location">
    <subcellularLocation>
        <location evidence="2">Cytoplasm</location>
    </subcellularLocation>
    <subcellularLocation>
        <location evidence="1">Endoplasmic reticulum membrane</location>
        <topology evidence="1">Single-pass membrane protein</topology>
    </subcellularLocation>
</comment>
<keyword evidence="12" id="KW-1185">Reference proteome</keyword>
<organism evidence="12 13">
    <name type="scientific">Bombyx mandarina</name>
    <name type="common">Wild silk moth</name>
    <name type="synonym">Wild silkworm</name>
    <dbReference type="NCBI Taxonomy" id="7092"/>
    <lineage>
        <taxon>Eukaryota</taxon>
        <taxon>Metazoa</taxon>
        <taxon>Ecdysozoa</taxon>
        <taxon>Arthropoda</taxon>
        <taxon>Hexapoda</taxon>
        <taxon>Insecta</taxon>
        <taxon>Pterygota</taxon>
        <taxon>Neoptera</taxon>
        <taxon>Endopterygota</taxon>
        <taxon>Lepidoptera</taxon>
        <taxon>Glossata</taxon>
        <taxon>Ditrysia</taxon>
        <taxon>Bombycoidea</taxon>
        <taxon>Bombycidae</taxon>
        <taxon>Bombycinae</taxon>
        <taxon>Bombyx</taxon>
    </lineage>
</organism>
<feature type="region of interest" description="Disordered" evidence="10">
    <location>
        <begin position="127"/>
        <end position="164"/>
    </location>
</feature>
<keyword evidence="4" id="KW-0963">Cytoplasm</keyword>
<dbReference type="PANTHER" id="PTHR28621:SF1">
    <property type="entry name" value="SELENOPROTEIN S"/>
    <property type="match status" value="1"/>
</dbReference>
<feature type="region of interest" description="Disordered" evidence="10">
    <location>
        <begin position="86"/>
        <end position="114"/>
    </location>
</feature>
<gene>
    <name evidence="13" type="primary">LOC114244161</name>
</gene>
<feature type="transmembrane region" description="Helical" evidence="11">
    <location>
        <begin position="25"/>
        <end position="48"/>
    </location>
</feature>
<keyword evidence="5 11" id="KW-0812">Transmembrane</keyword>
<evidence type="ECO:0000256" key="10">
    <source>
        <dbReference type="SAM" id="MobiDB-lite"/>
    </source>
</evidence>
<proteinExistence type="inferred from homology"/>
<dbReference type="Proteomes" id="UP000504629">
    <property type="component" value="Unplaced"/>
</dbReference>
<keyword evidence="8 11" id="KW-1133">Transmembrane helix</keyword>